<dbReference type="InterPro" id="IPR000782">
    <property type="entry name" value="FAS1_domain"/>
</dbReference>
<dbReference type="Pfam" id="PF02469">
    <property type="entry name" value="Fasciclin"/>
    <property type="match status" value="1"/>
</dbReference>
<dbReference type="OrthoDB" id="1937685at2759"/>
<dbReference type="EMBL" id="QEFC01000360">
    <property type="protein sequence ID" value="KAE9464186.1"/>
    <property type="molecule type" value="Genomic_DNA"/>
</dbReference>
<sequence length="166" mass="18581">MITFLSLSLEFLFIFHHDVRHPHTVSLLRRRRRVEQELESMLTALRTRGYTVFAKAIFATNLFPDILVGTSFTFFAPTNSSLHALDMAATAEDYVATLRCHIVPAASQSSISDLFLPPLRITTLDPNHDVIQVQRQPVSDVIFVDGVDLVVPGLFYGGEVVVHGFI</sequence>
<comment type="caution">
    <text evidence="3">The sequence shown here is derived from an EMBL/GenBank/DDBJ whole genome shotgun (WGS) entry which is preliminary data.</text>
</comment>
<dbReference type="InterPro" id="IPR036378">
    <property type="entry name" value="FAS1_dom_sf"/>
</dbReference>
<dbReference type="AlphaFoldDB" id="A0A6A4LT60"/>
<protein>
    <recommendedName>
        <fullName evidence="2">FAS1 domain-containing protein</fullName>
    </recommendedName>
</protein>
<feature type="non-terminal residue" evidence="3">
    <location>
        <position position="1"/>
    </location>
</feature>
<reference evidence="3" key="1">
    <citation type="journal article" date="2019" name="Genome Biol. Evol.">
        <title>The Rhododendron genome and chromosomal organization provide insight into shared whole-genome duplications across the heath family (Ericaceae).</title>
        <authorList>
            <person name="Soza V.L."/>
            <person name="Lindsley D."/>
            <person name="Waalkes A."/>
            <person name="Ramage E."/>
            <person name="Patwardhan R.P."/>
            <person name="Burton J.N."/>
            <person name="Adey A."/>
            <person name="Kumar A."/>
            <person name="Qiu R."/>
            <person name="Shendure J."/>
            <person name="Hall B."/>
        </authorList>
    </citation>
    <scope>NUCLEOTIDE SEQUENCE</scope>
    <source>
        <strain evidence="3">RSF 1966-606</strain>
    </source>
</reference>
<feature type="domain" description="FAS1" evidence="2">
    <location>
        <begin position="49"/>
        <end position="146"/>
    </location>
</feature>
<gene>
    <name evidence="3" type="ORF">C3L33_03906</name>
</gene>
<organism evidence="3">
    <name type="scientific">Rhododendron williamsianum</name>
    <dbReference type="NCBI Taxonomy" id="262921"/>
    <lineage>
        <taxon>Eukaryota</taxon>
        <taxon>Viridiplantae</taxon>
        <taxon>Streptophyta</taxon>
        <taxon>Embryophyta</taxon>
        <taxon>Tracheophyta</taxon>
        <taxon>Spermatophyta</taxon>
        <taxon>Magnoliopsida</taxon>
        <taxon>eudicotyledons</taxon>
        <taxon>Gunneridae</taxon>
        <taxon>Pentapetalae</taxon>
        <taxon>asterids</taxon>
        <taxon>Ericales</taxon>
        <taxon>Ericaceae</taxon>
        <taxon>Ericoideae</taxon>
        <taxon>Rhodoreae</taxon>
        <taxon>Rhododendron</taxon>
    </lineage>
</organism>
<dbReference type="PANTHER" id="PTHR33985">
    <property type="entry name" value="OS02G0491300 PROTEIN-RELATED"/>
    <property type="match status" value="1"/>
</dbReference>
<name>A0A6A4LT60_9ERIC</name>
<dbReference type="PANTHER" id="PTHR33985:SF15">
    <property type="entry name" value="FASCICLIN-LIKE ARABINOGALACTAN PROTEIN 19"/>
    <property type="match status" value="1"/>
</dbReference>
<dbReference type="Gene3D" id="2.30.180.10">
    <property type="entry name" value="FAS1 domain"/>
    <property type="match status" value="1"/>
</dbReference>
<evidence type="ECO:0000259" key="2">
    <source>
        <dbReference type="Pfam" id="PF02469"/>
    </source>
</evidence>
<dbReference type="SUPFAM" id="SSF82153">
    <property type="entry name" value="FAS1 domain"/>
    <property type="match status" value="1"/>
</dbReference>
<proteinExistence type="inferred from homology"/>
<evidence type="ECO:0000256" key="1">
    <source>
        <dbReference type="ARBA" id="ARBA00007843"/>
    </source>
</evidence>
<evidence type="ECO:0000313" key="3">
    <source>
        <dbReference type="EMBL" id="KAE9464186.1"/>
    </source>
</evidence>
<comment type="similarity">
    <text evidence="1">Belongs to the fasciclin-like AGP family.</text>
</comment>
<dbReference type="InterPro" id="IPR052806">
    <property type="entry name" value="Fasciclin-like_AGP"/>
</dbReference>
<accession>A0A6A4LT60</accession>